<dbReference type="SUPFAM" id="SSF49265">
    <property type="entry name" value="Fibronectin type III"/>
    <property type="match status" value="1"/>
</dbReference>
<dbReference type="EMBL" id="QWIV01000014">
    <property type="protein sequence ID" value="RMZ58259.1"/>
    <property type="molecule type" value="Genomic_DNA"/>
</dbReference>
<evidence type="ECO:0000259" key="4">
    <source>
        <dbReference type="PROSITE" id="PS50215"/>
    </source>
</evidence>
<gene>
    <name evidence="5" type="ORF">D1632_11550</name>
</gene>
<proteinExistence type="predicted"/>
<dbReference type="PANTHER" id="PTHR11905">
    <property type="entry name" value="ADAM A DISINTEGRIN AND METALLOPROTEASE DOMAIN"/>
    <property type="match status" value="1"/>
</dbReference>
<dbReference type="InterPro" id="IPR000859">
    <property type="entry name" value="CUB_dom"/>
</dbReference>
<dbReference type="InterPro" id="IPR035914">
    <property type="entry name" value="Sperma_CUB_dom_sf"/>
</dbReference>
<dbReference type="Pfam" id="PF18962">
    <property type="entry name" value="Por_Secre_tail"/>
    <property type="match status" value="1"/>
</dbReference>
<dbReference type="GO" id="GO:0004222">
    <property type="term" value="F:metalloendopeptidase activity"/>
    <property type="evidence" value="ECO:0007669"/>
    <property type="project" value="InterPro"/>
</dbReference>
<sequence length="747" mass="82757">MKNYLLLVLGLFFLQLQSQNPTILLNSSSKTLIEKHDEDSPREKAQQLRPVAQKILEYHRKGKITKLNLFEVNKTSSKEAEYKKAATDVTVMKAKTDELKRLVSLKPEFIEVSFPFQENREVTVELYRNEIFTNDFQVTTGKGEIVNYTPGVYYQGIVKGNNNSIVAFSFFDDDVVGTVSDSEFENVVVGKAKDSDDFLSYSESKLAIKNPHICGANELKENQSQKISFDPQAINRADKASNKCVRIFYELSYKTFRNNDYNVTATANWITAIHNNVATLYYNEGISIAMSSVYVWTTQDPYYSSLDRFRNYRTSFNGDLAHLVDLGSGGVAYLNGLCTNYRYGYSGVYQNYSNVPTYSWTVGVITHEIGHNLGSPHTHDCSWNGNNTAIDSCGAVVGYGGGCNASIPSGGGTIMSYCHMTSVGINFSKGFGTQPGTLIRNRIASKTCLGNACTAPPISCKGLVTNLTISQVEENSANIEIIGTNATSWKYRLTTMNGTVVAANNVNTSNFSISNLQPGTYYKLFVAAACSNDFQRSQVFLTDANWCEGIAFVDTGGSSGNYGDKEEIIKTFYPSIAGATMTLTFSQFDLENNYDYMYVYNGPSTTSPLFTNGTLTGSTLPPAFTSSHFSGAITVKFVSDQYVNNRGWIARLFCGYMNKKYISSTPPNEKTDVQIFPNPAKDIFTISTKEKLKSYSIYDQAGRFMVSSSLVGNRAVVNISSFPKGKYTLLIEIETEKQPIIKSIIKK</sequence>
<dbReference type="Gene3D" id="2.60.120.290">
    <property type="entry name" value="Spermadhesin, CUB domain"/>
    <property type="match status" value="1"/>
</dbReference>
<keyword evidence="1" id="KW-0732">Signal</keyword>
<reference evidence="5 6" key="1">
    <citation type="submission" date="2018-08" db="EMBL/GenBank/DDBJ databases">
        <title>Chryseobacterium nematophagum: a novel matrix digesting pathogen of nematodes.</title>
        <authorList>
            <person name="Page A."/>
            <person name="Roberts M."/>
            <person name="Felix M.-A."/>
            <person name="Weir W."/>
        </authorList>
    </citation>
    <scope>NUCLEOTIDE SEQUENCE [LARGE SCALE GENOMIC DNA]</scope>
    <source>
        <strain evidence="5 6">JUb275</strain>
    </source>
</reference>
<accession>A0A3M7L7T7</accession>
<dbReference type="Pfam" id="PF13688">
    <property type="entry name" value="Reprolysin_5"/>
    <property type="match status" value="1"/>
</dbReference>
<dbReference type="CDD" id="cd00041">
    <property type="entry name" value="CUB"/>
    <property type="match status" value="1"/>
</dbReference>
<evidence type="ECO:0000259" key="3">
    <source>
        <dbReference type="PROSITE" id="PS01180"/>
    </source>
</evidence>
<dbReference type="RefSeq" id="WP_122547415.1">
    <property type="nucleotide sequence ID" value="NZ_QWIV01000014.1"/>
</dbReference>
<feature type="domain" description="Peptidase M12B" evidence="4">
    <location>
        <begin position="243"/>
        <end position="420"/>
    </location>
</feature>
<dbReference type="SMART" id="SM00042">
    <property type="entry name" value="CUB"/>
    <property type="match status" value="1"/>
</dbReference>
<dbReference type="SUPFAM" id="SSF55486">
    <property type="entry name" value="Metalloproteases ('zincins'), catalytic domain"/>
    <property type="match status" value="1"/>
</dbReference>
<evidence type="ECO:0000256" key="1">
    <source>
        <dbReference type="ARBA" id="ARBA00022729"/>
    </source>
</evidence>
<dbReference type="Pfam" id="PF00431">
    <property type="entry name" value="CUB"/>
    <property type="match status" value="1"/>
</dbReference>
<feature type="domain" description="CUB" evidence="3">
    <location>
        <begin position="530"/>
        <end position="655"/>
    </location>
</feature>
<dbReference type="PANTHER" id="PTHR11905:SF159">
    <property type="entry name" value="ADAM METALLOPROTEASE"/>
    <property type="match status" value="1"/>
</dbReference>
<dbReference type="NCBIfam" id="TIGR04183">
    <property type="entry name" value="Por_Secre_tail"/>
    <property type="match status" value="1"/>
</dbReference>
<comment type="caution">
    <text evidence="5">The sequence shown here is derived from an EMBL/GenBank/DDBJ whole genome shotgun (WGS) entry which is preliminary data.</text>
</comment>
<dbReference type="InterPro" id="IPR003961">
    <property type="entry name" value="FN3_dom"/>
</dbReference>
<organism evidence="5 6">
    <name type="scientific">Chryseobacterium nematophagum</name>
    <dbReference type="NCBI Taxonomy" id="2305228"/>
    <lineage>
        <taxon>Bacteria</taxon>
        <taxon>Pseudomonadati</taxon>
        <taxon>Bacteroidota</taxon>
        <taxon>Flavobacteriia</taxon>
        <taxon>Flavobacteriales</taxon>
        <taxon>Weeksellaceae</taxon>
        <taxon>Chryseobacterium group</taxon>
        <taxon>Chryseobacterium</taxon>
    </lineage>
</organism>
<dbReference type="PROSITE" id="PS01180">
    <property type="entry name" value="CUB"/>
    <property type="match status" value="1"/>
</dbReference>
<dbReference type="InterPro" id="IPR001590">
    <property type="entry name" value="Peptidase_M12B"/>
</dbReference>
<dbReference type="CDD" id="cd00063">
    <property type="entry name" value="FN3"/>
    <property type="match status" value="1"/>
</dbReference>
<protein>
    <submittedName>
        <fullName evidence="5">T9SS C-terminal target domain-containing protein</fullName>
    </submittedName>
</protein>
<dbReference type="Gene3D" id="3.40.390.10">
    <property type="entry name" value="Collagenase (Catalytic Domain)"/>
    <property type="match status" value="1"/>
</dbReference>
<evidence type="ECO:0000313" key="5">
    <source>
        <dbReference type="EMBL" id="RMZ58259.1"/>
    </source>
</evidence>
<evidence type="ECO:0000313" key="6">
    <source>
        <dbReference type="Proteomes" id="UP000267524"/>
    </source>
</evidence>
<name>A0A3M7L7T7_9FLAO</name>
<keyword evidence="2" id="KW-1015">Disulfide bond</keyword>
<dbReference type="GO" id="GO:0006509">
    <property type="term" value="P:membrane protein ectodomain proteolysis"/>
    <property type="evidence" value="ECO:0007669"/>
    <property type="project" value="TreeGrafter"/>
</dbReference>
<keyword evidence="6" id="KW-1185">Reference proteome</keyword>
<dbReference type="SUPFAM" id="SSF49854">
    <property type="entry name" value="Spermadhesin, CUB domain"/>
    <property type="match status" value="1"/>
</dbReference>
<dbReference type="PROSITE" id="PS50215">
    <property type="entry name" value="ADAM_MEPRO"/>
    <property type="match status" value="1"/>
</dbReference>
<dbReference type="InterPro" id="IPR026444">
    <property type="entry name" value="Secre_tail"/>
</dbReference>
<dbReference type="InterPro" id="IPR036116">
    <property type="entry name" value="FN3_sf"/>
</dbReference>
<dbReference type="InterPro" id="IPR024079">
    <property type="entry name" value="MetalloPept_cat_dom_sf"/>
</dbReference>
<evidence type="ECO:0000256" key="2">
    <source>
        <dbReference type="ARBA" id="ARBA00023157"/>
    </source>
</evidence>
<dbReference type="Proteomes" id="UP000267524">
    <property type="component" value="Unassembled WGS sequence"/>
</dbReference>
<dbReference type="AlphaFoldDB" id="A0A3M7L7T7"/>